<reference evidence="1 2" key="1">
    <citation type="submission" date="2024-02" db="EMBL/GenBank/DDBJ databases">
        <authorList>
            <person name="Vignale AGUSTIN F."/>
            <person name="Sosa J E."/>
            <person name="Modenutti C."/>
        </authorList>
    </citation>
    <scope>NUCLEOTIDE SEQUENCE [LARGE SCALE GENOMIC DNA]</scope>
</reference>
<gene>
    <name evidence="1" type="ORF">ILEXP_LOCUS18905</name>
</gene>
<evidence type="ECO:0000313" key="1">
    <source>
        <dbReference type="EMBL" id="CAK9150752.1"/>
    </source>
</evidence>
<sequence length="242" mass="26684">MYHHRSILRQIDRHMCLALTCGPFFFVLFTLLTMADFPPNLEDGEKWLPSDIYQEIIYVKVEHEAHDATVTGESAAANVLNVQSKAAFENSARGFCSANLKRAGVLGNVCNIGHSQSHAFQATYGPVSPYNRTAAPQTQGNDTWPARSHWKEVKNSVGSSGGTGVYLPRATITTKEFEHLRSAGVFLQHTAADAPKNTFQKKQKGGKEQVTAKKFVVKKEAAGKKELPPVPAELALPKEWTY</sequence>
<protein>
    <submittedName>
        <fullName evidence="1">Uncharacterized protein</fullName>
    </submittedName>
</protein>
<accession>A0ABC8S1L5</accession>
<name>A0ABC8S1L5_9AQUA</name>
<dbReference type="Proteomes" id="UP001642360">
    <property type="component" value="Unassembled WGS sequence"/>
</dbReference>
<organism evidence="1 2">
    <name type="scientific">Ilex paraguariensis</name>
    <name type="common">yerba mate</name>
    <dbReference type="NCBI Taxonomy" id="185542"/>
    <lineage>
        <taxon>Eukaryota</taxon>
        <taxon>Viridiplantae</taxon>
        <taxon>Streptophyta</taxon>
        <taxon>Embryophyta</taxon>
        <taxon>Tracheophyta</taxon>
        <taxon>Spermatophyta</taxon>
        <taxon>Magnoliopsida</taxon>
        <taxon>eudicotyledons</taxon>
        <taxon>Gunneridae</taxon>
        <taxon>Pentapetalae</taxon>
        <taxon>asterids</taxon>
        <taxon>campanulids</taxon>
        <taxon>Aquifoliales</taxon>
        <taxon>Aquifoliaceae</taxon>
        <taxon>Ilex</taxon>
    </lineage>
</organism>
<evidence type="ECO:0000313" key="2">
    <source>
        <dbReference type="Proteomes" id="UP001642360"/>
    </source>
</evidence>
<keyword evidence="2" id="KW-1185">Reference proteome</keyword>
<proteinExistence type="predicted"/>
<dbReference type="AlphaFoldDB" id="A0ABC8S1L5"/>
<dbReference type="EMBL" id="CAUOFW020002058">
    <property type="protein sequence ID" value="CAK9150752.1"/>
    <property type="molecule type" value="Genomic_DNA"/>
</dbReference>
<comment type="caution">
    <text evidence="1">The sequence shown here is derived from an EMBL/GenBank/DDBJ whole genome shotgun (WGS) entry which is preliminary data.</text>
</comment>